<organism evidence="9 10">
    <name type="scientific">Thomasclavelia spiroformis</name>
    <dbReference type="NCBI Taxonomy" id="29348"/>
    <lineage>
        <taxon>Bacteria</taxon>
        <taxon>Bacillati</taxon>
        <taxon>Bacillota</taxon>
        <taxon>Erysipelotrichia</taxon>
        <taxon>Erysipelotrichales</taxon>
        <taxon>Coprobacillaceae</taxon>
        <taxon>Thomasclavelia</taxon>
    </lineage>
</organism>
<dbReference type="HAMAP" id="MF_00378">
    <property type="entry name" value="Exonuc_7_L"/>
    <property type="match status" value="1"/>
</dbReference>
<evidence type="ECO:0000256" key="3">
    <source>
        <dbReference type="ARBA" id="ARBA00022801"/>
    </source>
</evidence>
<dbReference type="EC" id="3.1.11.6" evidence="5"/>
<comment type="function">
    <text evidence="5">Bidirectionally degrades single-stranded DNA into large acid-insoluble oligonucleotides, which are then degraded further into small acid-soluble oligonucleotides.</text>
</comment>
<dbReference type="InterPro" id="IPR025824">
    <property type="entry name" value="OB-fold_nuc-bd_dom"/>
</dbReference>
<dbReference type="Proteomes" id="UP000261087">
    <property type="component" value="Unassembled WGS sequence"/>
</dbReference>
<keyword evidence="2 5" id="KW-0540">Nuclease</keyword>
<comment type="catalytic activity">
    <reaction evidence="5 6">
        <text>Exonucleolytic cleavage in either 5'- to 3'- or 3'- to 5'-direction to yield nucleoside 5'-phosphates.</text>
        <dbReference type="EC" id="3.1.11.6"/>
    </reaction>
</comment>
<dbReference type="PANTHER" id="PTHR30008">
    <property type="entry name" value="EXODEOXYRIBONUCLEASE 7 LARGE SUBUNIT"/>
    <property type="match status" value="1"/>
</dbReference>
<dbReference type="RefSeq" id="WP_004609796.1">
    <property type="nucleotide sequence ID" value="NZ_CABKNM010000006.1"/>
</dbReference>
<dbReference type="GO" id="GO:0003676">
    <property type="term" value="F:nucleic acid binding"/>
    <property type="evidence" value="ECO:0007669"/>
    <property type="project" value="InterPro"/>
</dbReference>
<comment type="similarity">
    <text evidence="5 6">Belongs to the XseA family.</text>
</comment>
<reference evidence="9 10" key="1">
    <citation type="submission" date="2018-08" db="EMBL/GenBank/DDBJ databases">
        <title>A genome reference for cultivated species of the human gut microbiota.</title>
        <authorList>
            <person name="Zou Y."/>
            <person name="Xue W."/>
            <person name="Luo G."/>
        </authorList>
    </citation>
    <scope>NUCLEOTIDE SEQUENCE [LARGE SCALE GENOMIC DNA]</scope>
    <source>
        <strain evidence="9 10">OM02-6</strain>
    </source>
</reference>
<dbReference type="Pfam" id="PF13742">
    <property type="entry name" value="tRNA_anti_2"/>
    <property type="match status" value="1"/>
</dbReference>
<keyword evidence="4 5" id="KW-0269">Exonuclease</keyword>
<comment type="subunit">
    <text evidence="5">Heterooligomer composed of large and small subunits.</text>
</comment>
<keyword evidence="1 5" id="KW-0963">Cytoplasm</keyword>
<dbReference type="InterPro" id="IPR003753">
    <property type="entry name" value="Exonuc_VII_L"/>
</dbReference>
<dbReference type="AlphaFoldDB" id="A0A3E5FRJ7"/>
<dbReference type="CDD" id="cd04489">
    <property type="entry name" value="ExoVII_LU_OBF"/>
    <property type="match status" value="1"/>
</dbReference>
<evidence type="ECO:0000259" key="7">
    <source>
        <dbReference type="Pfam" id="PF02601"/>
    </source>
</evidence>
<dbReference type="GO" id="GO:0008855">
    <property type="term" value="F:exodeoxyribonuclease VII activity"/>
    <property type="evidence" value="ECO:0007669"/>
    <property type="project" value="UniProtKB-UniRule"/>
</dbReference>
<accession>A0A3E5FRJ7</accession>
<proteinExistence type="inferred from homology"/>
<comment type="caution">
    <text evidence="9">The sequence shown here is derived from an EMBL/GenBank/DDBJ whole genome shotgun (WGS) entry which is preliminary data.</text>
</comment>
<dbReference type="GeneID" id="94017392"/>
<sequence length="438" mass="50069">MEKRYLTVSALNRYLKAKIDSDEQLQKILIKGEVSNFKHHSSGHLYFTLKDETSRINAVMFASKARKLPFELENGMKVLIQASVSVYDVAGTYQLYVDNIEQDGLGNLYLRYEQLKKTLALEGLFDQEHKQEIPKFPSKIAVLSAYPSAALADIVRTIKLRFPVVRVIVFPIPVQGKGAYLHIIKTLNYVDSLGFNTIIIARGGGSLEDLWNFNEEALARAIYNCKTPIISGVGHEIDYTICDFVADYRCATPTAAGIKATPDLVELKQNVNNINYTLNTLMKQKITLNKQMLNKLNSFYLFKNPNKLFEDKKVKIDYLSERLKDIFTYNLNFQSNNAKNLIQTFNHQANLFTLEQKNHLNLINQTMEQLMKQKIKYEKEKLYYTLSKLNTLSPLKVLERGFAIVLKEDNVVLTANELKTGDKIKIKMKDGSKNAIIE</sequence>
<dbReference type="GO" id="GO:0005737">
    <property type="term" value="C:cytoplasm"/>
    <property type="evidence" value="ECO:0007669"/>
    <property type="project" value="UniProtKB-SubCell"/>
</dbReference>
<evidence type="ECO:0000313" key="10">
    <source>
        <dbReference type="Proteomes" id="UP000261087"/>
    </source>
</evidence>
<dbReference type="GO" id="GO:0006308">
    <property type="term" value="P:DNA catabolic process"/>
    <property type="evidence" value="ECO:0007669"/>
    <property type="project" value="UniProtKB-UniRule"/>
</dbReference>
<dbReference type="EMBL" id="QSVF01000006">
    <property type="protein sequence ID" value="RGO11640.1"/>
    <property type="molecule type" value="Genomic_DNA"/>
</dbReference>
<keyword evidence="3 5" id="KW-0378">Hydrolase</keyword>
<feature type="domain" description="OB-fold nucleic acid binding" evidence="8">
    <location>
        <begin position="6"/>
        <end position="101"/>
    </location>
</feature>
<evidence type="ECO:0000313" key="9">
    <source>
        <dbReference type="EMBL" id="RGO11640.1"/>
    </source>
</evidence>
<gene>
    <name evidence="5" type="primary">xseA</name>
    <name evidence="9" type="ORF">DXB31_03830</name>
</gene>
<dbReference type="Pfam" id="PF02601">
    <property type="entry name" value="Exonuc_VII_L"/>
    <property type="match status" value="1"/>
</dbReference>
<evidence type="ECO:0000256" key="1">
    <source>
        <dbReference type="ARBA" id="ARBA00022490"/>
    </source>
</evidence>
<dbReference type="InterPro" id="IPR020579">
    <property type="entry name" value="Exonuc_VII_lsu_C"/>
</dbReference>
<evidence type="ECO:0000256" key="5">
    <source>
        <dbReference type="HAMAP-Rule" id="MF_00378"/>
    </source>
</evidence>
<evidence type="ECO:0000256" key="6">
    <source>
        <dbReference type="RuleBase" id="RU004355"/>
    </source>
</evidence>
<dbReference type="NCBIfam" id="TIGR00237">
    <property type="entry name" value="xseA"/>
    <property type="match status" value="1"/>
</dbReference>
<dbReference type="GO" id="GO:0009318">
    <property type="term" value="C:exodeoxyribonuclease VII complex"/>
    <property type="evidence" value="ECO:0007669"/>
    <property type="project" value="UniProtKB-UniRule"/>
</dbReference>
<feature type="domain" description="Exonuclease VII large subunit C-terminal" evidence="7">
    <location>
        <begin position="124"/>
        <end position="434"/>
    </location>
</feature>
<dbReference type="PANTHER" id="PTHR30008:SF0">
    <property type="entry name" value="EXODEOXYRIBONUCLEASE 7 LARGE SUBUNIT"/>
    <property type="match status" value="1"/>
</dbReference>
<evidence type="ECO:0000256" key="4">
    <source>
        <dbReference type="ARBA" id="ARBA00022839"/>
    </source>
</evidence>
<comment type="subcellular location">
    <subcellularLocation>
        <location evidence="5 6">Cytoplasm</location>
    </subcellularLocation>
</comment>
<evidence type="ECO:0000259" key="8">
    <source>
        <dbReference type="Pfam" id="PF13742"/>
    </source>
</evidence>
<protein>
    <recommendedName>
        <fullName evidence="5">Exodeoxyribonuclease 7 large subunit</fullName>
        <ecNumber evidence="5">3.1.11.6</ecNumber>
    </recommendedName>
    <alternativeName>
        <fullName evidence="5">Exodeoxyribonuclease VII large subunit</fullName>
        <shortName evidence="5">Exonuclease VII large subunit</shortName>
    </alternativeName>
</protein>
<name>A0A3E5FRJ7_9FIRM</name>
<evidence type="ECO:0000256" key="2">
    <source>
        <dbReference type="ARBA" id="ARBA00022722"/>
    </source>
</evidence>